<organism evidence="3 5">
    <name type="scientific">Streptomyces kaniharaensis</name>
    <dbReference type="NCBI Taxonomy" id="212423"/>
    <lineage>
        <taxon>Bacteria</taxon>
        <taxon>Bacillati</taxon>
        <taxon>Actinomycetota</taxon>
        <taxon>Actinomycetes</taxon>
        <taxon>Kitasatosporales</taxon>
        <taxon>Streptomycetaceae</taxon>
        <taxon>Streptomyces</taxon>
    </lineage>
</organism>
<gene>
    <name evidence="3" type="ORF">F7Q99_27165</name>
    <name evidence="4" type="ORF">F7Q99_27650</name>
</gene>
<reference evidence="3 5" key="1">
    <citation type="submission" date="2019-09" db="EMBL/GenBank/DDBJ databases">
        <title>Genome Sequences of Streptomyces kaniharaensis ATCC 21070.</title>
        <authorList>
            <person name="Zhu W."/>
            <person name="De Crecy-Lagard V."/>
            <person name="Richards N.G."/>
        </authorList>
    </citation>
    <scope>NUCLEOTIDE SEQUENCE [LARGE SCALE GENOMIC DNA]</scope>
    <source>
        <strain evidence="3 5">SF-557</strain>
    </source>
</reference>
<dbReference type="GO" id="GO:0003677">
    <property type="term" value="F:DNA binding"/>
    <property type="evidence" value="ECO:0007669"/>
    <property type="project" value="InterPro"/>
</dbReference>
<dbReference type="InterPro" id="IPR003346">
    <property type="entry name" value="Transposase_20"/>
</dbReference>
<dbReference type="Proteomes" id="UP000450000">
    <property type="component" value="Unassembled WGS sequence"/>
</dbReference>
<name>A0A6N7KZR7_9ACTN</name>
<dbReference type="PANTHER" id="PTHR33055">
    <property type="entry name" value="TRANSPOSASE FOR INSERTION SEQUENCE ELEMENT IS1111A"/>
    <property type="match status" value="1"/>
</dbReference>
<feature type="domain" description="Transposase IS116/IS110/IS902 C-terminal" evidence="2">
    <location>
        <begin position="257"/>
        <end position="342"/>
    </location>
</feature>
<accession>A0A6N7KZR7</accession>
<evidence type="ECO:0000259" key="1">
    <source>
        <dbReference type="Pfam" id="PF01548"/>
    </source>
</evidence>
<evidence type="ECO:0000313" key="4">
    <source>
        <dbReference type="EMBL" id="MQS15927.1"/>
    </source>
</evidence>
<dbReference type="GO" id="GO:0006313">
    <property type="term" value="P:DNA transposition"/>
    <property type="evidence" value="ECO:0007669"/>
    <property type="project" value="InterPro"/>
</dbReference>
<keyword evidence="5" id="KW-1185">Reference proteome</keyword>
<dbReference type="EMBL" id="WBOF01000001">
    <property type="protein sequence ID" value="MQS15847.1"/>
    <property type="molecule type" value="Genomic_DNA"/>
</dbReference>
<dbReference type="InterPro" id="IPR047650">
    <property type="entry name" value="Transpos_IS110"/>
</dbReference>
<dbReference type="EMBL" id="WBOF01000002">
    <property type="protein sequence ID" value="MQS15927.1"/>
    <property type="molecule type" value="Genomic_DNA"/>
</dbReference>
<dbReference type="NCBIfam" id="NF033542">
    <property type="entry name" value="transpos_IS110"/>
    <property type="match status" value="1"/>
</dbReference>
<protein>
    <submittedName>
        <fullName evidence="3">IS110 family transposase</fullName>
    </submittedName>
</protein>
<dbReference type="OrthoDB" id="4337860at2"/>
<evidence type="ECO:0000313" key="3">
    <source>
        <dbReference type="EMBL" id="MQS15847.1"/>
    </source>
</evidence>
<feature type="domain" description="Transposase IS110-like N-terminal" evidence="1">
    <location>
        <begin position="29"/>
        <end position="181"/>
    </location>
</feature>
<proteinExistence type="predicted"/>
<comment type="caution">
    <text evidence="3">The sequence shown here is derived from an EMBL/GenBank/DDBJ whole genome shotgun (WGS) entry which is preliminary data.</text>
</comment>
<dbReference type="GO" id="GO:0004803">
    <property type="term" value="F:transposase activity"/>
    <property type="evidence" value="ECO:0007669"/>
    <property type="project" value="InterPro"/>
</dbReference>
<dbReference type="PANTHER" id="PTHR33055:SF16">
    <property type="entry name" value="TRANSPOSASE FOR INSERTION SEQUENCE ELEMENT IS1547"/>
    <property type="match status" value="1"/>
</dbReference>
<evidence type="ECO:0000313" key="5">
    <source>
        <dbReference type="Proteomes" id="UP000450000"/>
    </source>
</evidence>
<evidence type="ECO:0000259" key="2">
    <source>
        <dbReference type="Pfam" id="PF02371"/>
    </source>
</evidence>
<sequence length="389" mass="42637">MPTPRGPRSHRSRFLGKAVELEAGHGVGGIDPHKHSATLAVVDSHGHLVDVVSVPVTPAGIGELLEFLTDTELVIDRIGVEGSAALGQPVAVALSAAGYDVREVQPNRTAERRRRRRRAKTDIEDAEAIARETLADPQLPPAGKHAAPEAAWEELTAVHDWRDSLILQRVRQLTEAEAVLVSLPLSIRSQLPSTSRVLPQLEMLETFAGQWDGLSTVDRVRLDRLQAALDDIRLLTGRIKILDKRIPPLLEQLGCTLTEICGIGPVTAMDLLVEVGDPCRFTTEAQFARWCGSAPIALSSGEGHGPARRHRLDVGGNRNVNSILHIVHVTQVRCHEPARTYVARKIAENKTKREARRAHKRQLANVIIRHMWKDEALRKTSGTAFPAAA</sequence>
<dbReference type="Pfam" id="PF01548">
    <property type="entry name" value="DEDD_Tnp_IS110"/>
    <property type="match status" value="1"/>
</dbReference>
<dbReference type="Pfam" id="PF02371">
    <property type="entry name" value="Transposase_20"/>
    <property type="match status" value="1"/>
</dbReference>
<dbReference type="InterPro" id="IPR002525">
    <property type="entry name" value="Transp_IS110-like_N"/>
</dbReference>
<dbReference type="AlphaFoldDB" id="A0A6N7KZR7"/>